<evidence type="ECO:0000313" key="3">
    <source>
        <dbReference type="Proteomes" id="UP000295621"/>
    </source>
</evidence>
<gene>
    <name evidence="2" type="ORF">E1212_04205</name>
</gene>
<dbReference type="AlphaFoldDB" id="A0A4R4RZ25"/>
<dbReference type="CDD" id="cd09022">
    <property type="entry name" value="Aldose_epim_Ec_YihR"/>
    <property type="match status" value="1"/>
</dbReference>
<feature type="region of interest" description="Disordered" evidence="1">
    <location>
        <begin position="29"/>
        <end position="48"/>
    </location>
</feature>
<comment type="caution">
    <text evidence="2">The sequence shown here is derived from an EMBL/GenBank/DDBJ whole genome shotgun (WGS) entry which is preliminary data.</text>
</comment>
<evidence type="ECO:0000313" key="2">
    <source>
        <dbReference type="EMBL" id="TDC53993.1"/>
    </source>
</evidence>
<dbReference type="EMBL" id="SMKL01000006">
    <property type="protein sequence ID" value="TDC53993.1"/>
    <property type="molecule type" value="Genomic_DNA"/>
</dbReference>
<dbReference type="Proteomes" id="UP000295621">
    <property type="component" value="Unassembled WGS sequence"/>
</dbReference>
<dbReference type="Pfam" id="PF01263">
    <property type="entry name" value="Aldose_epim"/>
    <property type="match status" value="1"/>
</dbReference>
<dbReference type="OrthoDB" id="4739604at2"/>
<dbReference type="GO" id="GO:0030246">
    <property type="term" value="F:carbohydrate binding"/>
    <property type="evidence" value="ECO:0007669"/>
    <property type="project" value="InterPro"/>
</dbReference>
<keyword evidence="3" id="KW-1185">Reference proteome</keyword>
<dbReference type="Gene3D" id="2.70.98.10">
    <property type="match status" value="1"/>
</dbReference>
<evidence type="ECO:0000256" key="1">
    <source>
        <dbReference type="SAM" id="MobiDB-lite"/>
    </source>
</evidence>
<dbReference type="InterPro" id="IPR008183">
    <property type="entry name" value="Aldose_1/G6P_1-epimerase"/>
</dbReference>
<dbReference type="InterPro" id="IPR037480">
    <property type="entry name" value="YihR-like"/>
</dbReference>
<reference evidence="2 3" key="1">
    <citation type="submission" date="2019-02" db="EMBL/GenBank/DDBJ databases">
        <title>Draft genome sequences of novel Actinobacteria.</title>
        <authorList>
            <person name="Sahin N."/>
            <person name="Ay H."/>
            <person name="Saygin H."/>
        </authorList>
    </citation>
    <scope>NUCLEOTIDE SEQUENCE [LARGE SCALE GENOMIC DNA]</scope>
    <source>
        <strain evidence="2 3">KC603</strain>
    </source>
</reference>
<protein>
    <recommendedName>
        <fullName evidence="4">Aldose epimerase</fullName>
    </recommendedName>
</protein>
<dbReference type="InterPro" id="IPR011013">
    <property type="entry name" value="Gal_mutarotase_sf_dom"/>
</dbReference>
<accession>A0A4R4RZ25</accession>
<dbReference type="GO" id="GO:0016853">
    <property type="term" value="F:isomerase activity"/>
    <property type="evidence" value="ECO:0007669"/>
    <property type="project" value="InterPro"/>
</dbReference>
<sequence>MRVDQGHGLLLGDCWRRGQATRHVPATVTTPIRPSPARGEPVDATSSTARHATHVLELGTTRAVVSEYAAALRALTVRGTELIEPHDADGPPPLAAGAVLVPWPNRVDGGRWLLSGVEQQLEITEPAAGHAVHGLLMRTRYSRGSCAAASVTLAAPVTPQPGYPFTLDTAVEYELAPDGVVVRHRVRNAGNGPAPVALGTHPYLRIGDVPVRDLTLTVPAGRAFRMDDRFIPTGTYDVTGTDDDLRGGVHVGDGPGHACFTDLAVSGGVVTSSLRAPDGRTLELWQEPAFGYVQMWVTDRFPGPGGETDAVAVEPMTAPPNALRTGEALRWLLPDETWTLTWGLRLAQG</sequence>
<organism evidence="2 3">
    <name type="scientific">Jiangella ureilytica</name>
    <dbReference type="NCBI Taxonomy" id="2530374"/>
    <lineage>
        <taxon>Bacteria</taxon>
        <taxon>Bacillati</taxon>
        <taxon>Actinomycetota</taxon>
        <taxon>Actinomycetes</taxon>
        <taxon>Jiangellales</taxon>
        <taxon>Jiangellaceae</taxon>
        <taxon>Jiangella</taxon>
    </lineage>
</organism>
<dbReference type="SUPFAM" id="SSF74650">
    <property type="entry name" value="Galactose mutarotase-like"/>
    <property type="match status" value="1"/>
</dbReference>
<proteinExistence type="predicted"/>
<evidence type="ECO:0008006" key="4">
    <source>
        <dbReference type="Google" id="ProtNLM"/>
    </source>
</evidence>
<name>A0A4R4RZ25_9ACTN</name>
<dbReference type="InterPro" id="IPR014718">
    <property type="entry name" value="GH-type_carb-bd"/>
</dbReference>
<dbReference type="GO" id="GO:0005975">
    <property type="term" value="P:carbohydrate metabolic process"/>
    <property type="evidence" value="ECO:0007669"/>
    <property type="project" value="InterPro"/>
</dbReference>